<evidence type="ECO:0000313" key="2">
    <source>
        <dbReference type="EMBL" id="GLJ78341.1"/>
    </source>
</evidence>
<dbReference type="RefSeq" id="WP_210006016.1">
    <property type="nucleotide sequence ID" value="NZ_BSEO01000001.1"/>
</dbReference>
<sequence>MRPGHRLAVVATIVAAAALTGACAGMPRVPAGEAESAQDQRAADLYIRAREQFTTMADELHTVIMAIKPTDWRVDQGQYGARPSGCQVGVSSATGYSFTAVRAIELPGRDAAEVASAASDAFTELGVDADAVERGSGDAREVTVVGQSDTARTVVVIRPVDGRVLVTSETACAAGSISDILTTMFGEELYPDDVWRRLPATEGPSSVPQFFFPPDGPVYYDETGVPLQPQPLVTDPPIPAR</sequence>
<dbReference type="EMBL" id="BSEO01000001">
    <property type="protein sequence ID" value="GLJ78341.1"/>
    <property type="molecule type" value="Genomic_DNA"/>
</dbReference>
<evidence type="ECO:0008006" key="4">
    <source>
        <dbReference type="Google" id="ProtNLM"/>
    </source>
</evidence>
<keyword evidence="1" id="KW-0732">Signal</keyword>
<keyword evidence="3" id="KW-1185">Reference proteome</keyword>
<name>A0A9W6HDW4_9MICO</name>
<reference evidence="2" key="1">
    <citation type="journal article" date="2014" name="Int. J. Syst. Evol. Microbiol.">
        <title>Complete genome sequence of Corynebacterium casei LMG S-19264T (=DSM 44701T), isolated from a smear-ripened cheese.</title>
        <authorList>
            <consortium name="US DOE Joint Genome Institute (JGI-PGF)"/>
            <person name="Walter F."/>
            <person name="Albersmeier A."/>
            <person name="Kalinowski J."/>
            <person name="Ruckert C."/>
        </authorList>
    </citation>
    <scope>NUCLEOTIDE SEQUENCE</scope>
    <source>
        <strain evidence="2">VKM Ac-1447</strain>
    </source>
</reference>
<dbReference type="PROSITE" id="PS51257">
    <property type="entry name" value="PROKAR_LIPOPROTEIN"/>
    <property type="match status" value="1"/>
</dbReference>
<comment type="caution">
    <text evidence="2">The sequence shown here is derived from an EMBL/GenBank/DDBJ whole genome shotgun (WGS) entry which is preliminary data.</text>
</comment>
<organism evidence="2 3">
    <name type="scientific">Microbacterium imperiale</name>
    <dbReference type="NCBI Taxonomy" id="33884"/>
    <lineage>
        <taxon>Bacteria</taxon>
        <taxon>Bacillati</taxon>
        <taxon>Actinomycetota</taxon>
        <taxon>Actinomycetes</taxon>
        <taxon>Micrococcales</taxon>
        <taxon>Microbacteriaceae</taxon>
        <taxon>Microbacterium</taxon>
    </lineage>
</organism>
<reference evidence="2" key="2">
    <citation type="submission" date="2023-01" db="EMBL/GenBank/DDBJ databases">
        <authorList>
            <person name="Sun Q."/>
            <person name="Evtushenko L."/>
        </authorList>
    </citation>
    <scope>NUCLEOTIDE SEQUENCE</scope>
    <source>
        <strain evidence="2">VKM Ac-1447</strain>
    </source>
</reference>
<feature type="chain" id="PRO_5040733045" description="Lipoprotein" evidence="1">
    <location>
        <begin position="25"/>
        <end position="241"/>
    </location>
</feature>
<protein>
    <recommendedName>
        <fullName evidence="4">Lipoprotein</fullName>
    </recommendedName>
</protein>
<gene>
    <name evidence="2" type="ORF">GCM10017586_00230</name>
</gene>
<proteinExistence type="predicted"/>
<accession>A0A9W6HDW4</accession>
<evidence type="ECO:0000256" key="1">
    <source>
        <dbReference type="SAM" id="SignalP"/>
    </source>
</evidence>
<dbReference type="AlphaFoldDB" id="A0A9W6HDW4"/>
<dbReference type="Proteomes" id="UP001142317">
    <property type="component" value="Unassembled WGS sequence"/>
</dbReference>
<feature type="signal peptide" evidence="1">
    <location>
        <begin position="1"/>
        <end position="24"/>
    </location>
</feature>
<evidence type="ECO:0000313" key="3">
    <source>
        <dbReference type="Proteomes" id="UP001142317"/>
    </source>
</evidence>